<dbReference type="Proteomes" id="UP000318199">
    <property type="component" value="Unassembled WGS sequence"/>
</dbReference>
<comment type="caution">
    <text evidence="3">The sequence shown here is derived from an EMBL/GenBank/DDBJ whole genome shotgun (WGS) entry which is preliminary data.</text>
</comment>
<dbReference type="EMBL" id="VOBQ01000004">
    <property type="protein sequence ID" value="TWO72346.1"/>
    <property type="molecule type" value="Genomic_DNA"/>
</dbReference>
<keyword evidence="2" id="KW-0732">Signal</keyword>
<feature type="signal peptide" evidence="2">
    <location>
        <begin position="1"/>
        <end position="22"/>
    </location>
</feature>
<evidence type="ECO:0000313" key="4">
    <source>
        <dbReference type="Proteomes" id="UP000318199"/>
    </source>
</evidence>
<organism evidence="3 4">
    <name type="scientific">Caenimonas sedimenti</name>
    <dbReference type="NCBI Taxonomy" id="2596921"/>
    <lineage>
        <taxon>Bacteria</taxon>
        <taxon>Pseudomonadati</taxon>
        <taxon>Pseudomonadota</taxon>
        <taxon>Betaproteobacteria</taxon>
        <taxon>Burkholderiales</taxon>
        <taxon>Comamonadaceae</taxon>
        <taxon>Caenimonas</taxon>
    </lineage>
</organism>
<gene>
    <name evidence="3" type="ORF">FN976_06495</name>
</gene>
<sequence>MRTRSSWLYAFVLATGVMGVQAQSLPGDYVVEGRDFDGKAYTGKLRITAAGPVFRLAYTEDRTLRGMGIQRGNQLFTAWGPNSKCTVSALEIKADGNLEGPWGDLERSALGSESLSKQAGAPGQVDGTYTSRGRTPDGESYDGVTTIEARGQVFKVNFKDNDGNQPGVAIRQGQSLAVAYGGSRCGVSVYTINADGTLAGPYADPRDNRLGTETIRRR</sequence>
<evidence type="ECO:0000313" key="3">
    <source>
        <dbReference type="EMBL" id="TWO72346.1"/>
    </source>
</evidence>
<proteinExistence type="predicted"/>
<reference evidence="3 4" key="1">
    <citation type="submission" date="2019-07" db="EMBL/GenBank/DDBJ databases">
        <title>Caenimonas sedimenti sp. nov., isolated from activated sludge.</title>
        <authorList>
            <person name="Xu J."/>
        </authorList>
    </citation>
    <scope>NUCLEOTIDE SEQUENCE [LARGE SCALE GENOMIC DNA]</scope>
    <source>
        <strain evidence="3 4">HX-9-20</strain>
    </source>
</reference>
<feature type="region of interest" description="Disordered" evidence="1">
    <location>
        <begin position="113"/>
        <end position="142"/>
    </location>
</feature>
<evidence type="ECO:0000256" key="2">
    <source>
        <dbReference type="SAM" id="SignalP"/>
    </source>
</evidence>
<dbReference type="AlphaFoldDB" id="A0A562ZVD4"/>
<protein>
    <submittedName>
        <fullName evidence="3">Uncharacterized protein</fullName>
    </submittedName>
</protein>
<feature type="chain" id="PRO_5021958182" evidence="2">
    <location>
        <begin position="23"/>
        <end position="218"/>
    </location>
</feature>
<accession>A0A562ZVD4</accession>
<keyword evidence="4" id="KW-1185">Reference proteome</keyword>
<evidence type="ECO:0000256" key="1">
    <source>
        <dbReference type="SAM" id="MobiDB-lite"/>
    </source>
</evidence>
<name>A0A562ZVD4_9BURK</name>